<evidence type="ECO:0000259" key="8">
    <source>
        <dbReference type="SMART" id="SM00893"/>
    </source>
</evidence>
<evidence type="ECO:0000256" key="3">
    <source>
        <dbReference type="ARBA" id="ARBA00011355"/>
    </source>
</evidence>
<comment type="subunit">
    <text evidence="3">Heterodimer of an alpha and a beta subunit.</text>
</comment>
<evidence type="ECO:0000256" key="6">
    <source>
        <dbReference type="ARBA" id="ARBA00022982"/>
    </source>
</evidence>
<dbReference type="SUPFAM" id="SSF52402">
    <property type="entry name" value="Adenine nucleotide alpha hydrolases-like"/>
    <property type="match status" value="1"/>
</dbReference>
<dbReference type="AlphaFoldDB" id="A0A0H2KMH3"/>
<dbReference type="InterPro" id="IPR014729">
    <property type="entry name" value="Rossmann-like_a/b/a_fold"/>
</dbReference>
<sequence>MRIVVAVKYVPDIHADRGFEGGRVVRRADEGTLNELDENAVEAALRLKEALPEGERETSEVIVLTVAGPDADGAVRRSYQLGADRGVRVSDDAVAGSDYFGTARVLAAAVRRLADEAPVDVVVTGMAALDGLGSVVPALLSAELGLPQLTLAGKLEVEGEPGARTARVTRELDGVEEVLEAPLPAVVSVTDHANDPRMPNFKLIMAARTRPVEAWSLADLGVDPALVGDAGARSRVTDASPRPPRPDAEIVVDKGEGGRALAEFLIRNDLV</sequence>
<dbReference type="Gene3D" id="3.40.50.620">
    <property type="entry name" value="HUPs"/>
    <property type="match status" value="1"/>
</dbReference>
<dbReference type="Proteomes" id="UP000035265">
    <property type="component" value="Unassembled WGS sequence"/>
</dbReference>
<proteinExistence type="inferred from homology"/>
<dbReference type="PIRSF" id="PIRSF000090">
    <property type="entry name" value="Beta-ETF"/>
    <property type="match status" value="1"/>
</dbReference>
<comment type="function">
    <text evidence="7">The electron transfer flavoprotein serves as a specific electron acceptor for other dehydrogenases. It transfers the electrons to the main respiratory chain via ETF-ubiquinone oxidoreductase (ETF dehydrogenase).</text>
</comment>
<reference evidence="9 10" key="1">
    <citation type="submission" date="2014-05" db="EMBL/GenBank/DDBJ databases">
        <title>Cellulosimicrobium funkei U11 genome.</title>
        <authorList>
            <person name="Hu C."/>
            <person name="Gong Y."/>
            <person name="Wan W."/>
            <person name="Jiang M."/>
        </authorList>
    </citation>
    <scope>NUCLEOTIDE SEQUENCE [LARGE SCALE GENOMIC DNA]</scope>
    <source>
        <strain evidence="9 10">U11</strain>
    </source>
</reference>
<name>A0A0H2KMH3_9MICO</name>
<protein>
    <recommendedName>
        <fullName evidence="4">Electron transfer flavoprotein subunit beta</fullName>
    </recommendedName>
</protein>
<dbReference type="SMART" id="SM00893">
    <property type="entry name" value="ETF"/>
    <property type="match status" value="1"/>
</dbReference>
<evidence type="ECO:0000256" key="7">
    <source>
        <dbReference type="ARBA" id="ARBA00025649"/>
    </source>
</evidence>
<accession>A0A0H2KMH3</accession>
<dbReference type="RefSeq" id="WP_047232929.1">
    <property type="nucleotide sequence ID" value="NZ_JNBQ01000011.1"/>
</dbReference>
<dbReference type="EMBL" id="JNBQ01000011">
    <property type="protein sequence ID" value="KLN34711.1"/>
    <property type="molecule type" value="Genomic_DNA"/>
</dbReference>
<gene>
    <name evidence="9" type="ORF">FB00_11125</name>
</gene>
<evidence type="ECO:0000256" key="2">
    <source>
        <dbReference type="ARBA" id="ARBA00007557"/>
    </source>
</evidence>
<dbReference type="PATRIC" id="fig|264251.5.peg.2266"/>
<keyword evidence="5" id="KW-0813">Transport</keyword>
<dbReference type="InterPro" id="IPR012255">
    <property type="entry name" value="ETF_b"/>
</dbReference>
<evidence type="ECO:0000313" key="10">
    <source>
        <dbReference type="Proteomes" id="UP000035265"/>
    </source>
</evidence>
<comment type="caution">
    <text evidence="9">The sequence shown here is derived from an EMBL/GenBank/DDBJ whole genome shotgun (WGS) entry which is preliminary data.</text>
</comment>
<comment type="cofactor">
    <cofactor evidence="1">
        <name>FAD</name>
        <dbReference type="ChEBI" id="CHEBI:57692"/>
    </cofactor>
</comment>
<dbReference type="GO" id="GO:0009055">
    <property type="term" value="F:electron transfer activity"/>
    <property type="evidence" value="ECO:0007669"/>
    <property type="project" value="InterPro"/>
</dbReference>
<organism evidence="9 10">
    <name type="scientific">Cellulosimicrobium funkei</name>
    <dbReference type="NCBI Taxonomy" id="264251"/>
    <lineage>
        <taxon>Bacteria</taxon>
        <taxon>Bacillati</taxon>
        <taxon>Actinomycetota</taxon>
        <taxon>Actinomycetes</taxon>
        <taxon>Micrococcales</taxon>
        <taxon>Promicromonosporaceae</taxon>
        <taxon>Cellulosimicrobium</taxon>
    </lineage>
</organism>
<dbReference type="InterPro" id="IPR014730">
    <property type="entry name" value="ETF_a/b_N"/>
</dbReference>
<feature type="domain" description="Electron transfer flavoprotein alpha/beta-subunit N-terminal" evidence="8">
    <location>
        <begin position="21"/>
        <end position="224"/>
    </location>
</feature>
<evidence type="ECO:0000256" key="4">
    <source>
        <dbReference type="ARBA" id="ARBA00016797"/>
    </source>
</evidence>
<evidence type="ECO:0000256" key="5">
    <source>
        <dbReference type="ARBA" id="ARBA00022448"/>
    </source>
</evidence>
<dbReference type="InterPro" id="IPR033948">
    <property type="entry name" value="ETF_beta_N"/>
</dbReference>
<keyword evidence="6" id="KW-0249">Electron transport</keyword>
<dbReference type="PANTHER" id="PTHR21294:SF8">
    <property type="entry name" value="ELECTRON TRANSFER FLAVOPROTEIN SUBUNIT BETA"/>
    <property type="match status" value="1"/>
</dbReference>
<dbReference type="STRING" id="264251.FB00_11125"/>
<dbReference type="GO" id="GO:0005829">
    <property type="term" value="C:cytosol"/>
    <property type="evidence" value="ECO:0007669"/>
    <property type="project" value="TreeGrafter"/>
</dbReference>
<comment type="similarity">
    <text evidence="2">Belongs to the ETF beta-subunit/FixA family.</text>
</comment>
<dbReference type="PANTHER" id="PTHR21294">
    <property type="entry name" value="ELECTRON TRANSFER FLAVOPROTEIN BETA-SUBUNIT"/>
    <property type="match status" value="1"/>
</dbReference>
<evidence type="ECO:0000256" key="1">
    <source>
        <dbReference type="ARBA" id="ARBA00001974"/>
    </source>
</evidence>
<keyword evidence="10" id="KW-1185">Reference proteome</keyword>
<evidence type="ECO:0000313" key="9">
    <source>
        <dbReference type="EMBL" id="KLN34711.1"/>
    </source>
</evidence>
<dbReference type="Pfam" id="PF01012">
    <property type="entry name" value="ETF"/>
    <property type="match status" value="1"/>
</dbReference>
<dbReference type="CDD" id="cd01714">
    <property type="entry name" value="ETF_beta"/>
    <property type="match status" value="1"/>
</dbReference>